<dbReference type="InterPro" id="IPR027383">
    <property type="entry name" value="Znf_put"/>
</dbReference>
<sequence length="231" mass="24446">MSCFQITSLGAYLLGALDPAERSVFERHLNTCQVCREELIRLAPLPGLLGQVNLADLEQPFDDPDPYDNQPLPPLAVVRPVPDPGPKRSRRPLVLVGAGLVLVLLVLGGMFLPRVVGGDAVRAESTPTSTAPPPPTWSAMDGKTGVGASAAMVSHGWGTELRLKLTDVKPGLRCMVVLYAKTGTKEIGGWWGTGGTEGEVIPGSSSFDVDGIDHLEVVADQQVLVTLRPPG</sequence>
<evidence type="ECO:0000256" key="3">
    <source>
        <dbReference type="SAM" id="Phobius"/>
    </source>
</evidence>
<comment type="caution">
    <text evidence="5">The sequence shown here is derived from an EMBL/GenBank/DDBJ whole genome shotgun (WGS) entry which is preliminary data.</text>
</comment>
<gene>
    <name evidence="5" type="ORF">NZH93_37415</name>
</gene>
<organism evidence="5 6">
    <name type="scientific">Umezawaea endophytica</name>
    <dbReference type="NCBI Taxonomy" id="1654476"/>
    <lineage>
        <taxon>Bacteria</taxon>
        <taxon>Bacillati</taxon>
        <taxon>Actinomycetota</taxon>
        <taxon>Actinomycetes</taxon>
        <taxon>Pseudonocardiales</taxon>
        <taxon>Pseudonocardiaceae</taxon>
        <taxon>Umezawaea</taxon>
    </lineage>
</organism>
<evidence type="ECO:0000256" key="2">
    <source>
        <dbReference type="ARBA" id="ARBA00023163"/>
    </source>
</evidence>
<dbReference type="AlphaFoldDB" id="A0A9X2VVQ1"/>
<dbReference type="RefSeq" id="WP_259628026.1">
    <property type="nucleotide sequence ID" value="NZ_JANYMP010000025.1"/>
</dbReference>
<evidence type="ECO:0000313" key="5">
    <source>
        <dbReference type="EMBL" id="MCS7482558.1"/>
    </source>
</evidence>
<keyword evidence="2" id="KW-0804">Transcription</keyword>
<keyword evidence="6" id="KW-1185">Reference proteome</keyword>
<name>A0A9X2VVQ1_9PSEU</name>
<dbReference type="InterPro" id="IPR041916">
    <property type="entry name" value="Anti_sigma_zinc_sf"/>
</dbReference>
<feature type="transmembrane region" description="Helical" evidence="3">
    <location>
        <begin position="93"/>
        <end position="112"/>
    </location>
</feature>
<dbReference type="Pfam" id="PF13490">
    <property type="entry name" value="zf-HC2"/>
    <property type="match status" value="1"/>
</dbReference>
<evidence type="ECO:0000256" key="1">
    <source>
        <dbReference type="ARBA" id="ARBA00023015"/>
    </source>
</evidence>
<protein>
    <submittedName>
        <fullName evidence="5">Zf-HC2 domain-containing protein</fullName>
    </submittedName>
</protein>
<keyword evidence="3" id="KW-0812">Transmembrane</keyword>
<evidence type="ECO:0000313" key="6">
    <source>
        <dbReference type="Proteomes" id="UP001141259"/>
    </source>
</evidence>
<evidence type="ECO:0000259" key="4">
    <source>
        <dbReference type="Pfam" id="PF13490"/>
    </source>
</evidence>
<keyword evidence="3" id="KW-1133">Transmembrane helix</keyword>
<accession>A0A9X2VVQ1</accession>
<dbReference type="Proteomes" id="UP001141259">
    <property type="component" value="Unassembled WGS sequence"/>
</dbReference>
<reference evidence="5" key="1">
    <citation type="submission" date="2022-08" db="EMBL/GenBank/DDBJ databases">
        <authorList>
            <person name="Tistechok S."/>
            <person name="Samborskyy M."/>
            <person name="Roman I."/>
        </authorList>
    </citation>
    <scope>NUCLEOTIDE SEQUENCE</scope>
    <source>
        <strain evidence="5">DSM 103496</strain>
    </source>
</reference>
<feature type="domain" description="Putative zinc-finger" evidence="4">
    <location>
        <begin position="9"/>
        <end position="36"/>
    </location>
</feature>
<proteinExistence type="predicted"/>
<keyword evidence="3" id="KW-0472">Membrane</keyword>
<dbReference type="Gene3D" id="1.10.10.1320">
    <property type="entry name" value="Anti-sigma factor, zinc-finger domain"/>
    <property type="match status" value="1"/>
</dbReference>
<dbReference type="EMBL" id="JANYMP010000025">
    <property type="protein sequence ID" value="MCS7482558.1"/>
    <property type="molecule type" value="Genomic_DNA"/>
</dbReference>
<keyword evidence="1" id="KW-0805">Transcription regulation</keyword>